<dbReference type="InParanoid" id="A0A1V9X0H1"/>
<reference evidence="2 3" key="1">
    <citation type="journal article" date="2017" name="Gigascience">
        <title>Draft genome of the honey bee ectoparasitic mite, Tropilaelaps mercedesae, is shaped by the parasitic life history.</title>
        <authorList>
            <person name="Dong X."/>
            <person name="Armstrong S.D."/>
            <person name="Xia D."/>
            <person name="Makepeace B.L."/>
            <person name="Darby A.C."/>
            <person name="Kadowaki T."/>
        </authorList>
    </citation>
    <scope>NUCLEOTIDE SEQUENCE [LARGE SCALE GENOMIC DNA]</scope>
    <source>
        <strain evidence="2">Wuxi-XJTLU</strain>
    </source>
</reference>
<evidence type="ECO:0000256" key="1">
    <source>
        <dbReference type="SAM" id="MobiDB-lite"/>
    </source>
</evidence>
<gene>
    <name evidence="2" type="ORF">BIW11_13750</name>
</gene>
<organism evidence="2 3">
    <name type="scientific">Tropilaelaps mercedesae</name>
    <dbReference type="NCBI Taxonomy" id="418985"/>
    <lineage>
        <taxon>Eukaryota</taxon>
        <taxon>Metazoa</taxon>
        <taxon>Ecdysozoa</taxon>
        <taxon>Arthropoda</taxon>
        <taxon>Chelicerata</taxon>
        <taxon>Arachnida</taxon>
        <taxon>Acari</taxon>
        <taxon>Parasitiformes</taxon>
        <taxon>Mesostigmata</taxon>
        <taxon>Gamasina</taxon>
        <taxon>Dermanyssoidea</taxon>
        <taxon>Laelapidae</taxon>
        <taxon>Tropilaelaps</taxon>
    </lineage>
</organism>
<feature type="region of interest" description="Disordered" evidence="1">
    <location>
        <begin position="18"/>
        <end position="50"/>
    </location>
</feature>
<dbReference type="Proteomes" id="UP000192247">
    <property type="component" value="Unassembled WGS sequence"/>
</dbReference>
<dbReference type="AlphaFoldDB" id="A0A1V9X0H1"/>
<dbReference type="EMBL" id="MNPL01030142">
    <property type="protein sequence ID" value="OQR67060.1"/>
    <property type="molecule type" value="Genomic_DNA"/>
</dbReference>
<accession>A0A1V9X0H1</accession>
<sequence length="50" mass="5861">MVRYRPVFAKRRLRRSVQNAASERLHRPRSVPPKTCKTDEEVEGPLTFHG</sequence>
<name>A0A1V9X0H1_9ACAR</name>
<keyword evidence="3" id="KW-1185">Reference proteome</keyword>
<protein>
    <submittedName>
        <fullName evidence="2">Uncharacterized protein</fullName>
    </submittedName>
</protein>
<proteinExistence type="predicted"/>
<evidence type="ECO:0000313" key="2">
    <source>
        <dbReference type="EMBL" id="OQR67060.1"/>
    </source>
</evidence>
<evidence type="ECO:0000313" key="3">
    <source>
        <dbReference type="Proteomes" id="UP000192247"/>
    </source>
</evidence>
<comment type="caution">
    <text evidence="2">The sequence shown here is derived from an EMBL/GenBank/DDBJ whole genome shotgun (WGS) entry which is preliminary data.</text>
</comment>